<dbReference type="NCBIfam" id="TIGR04056">
    <property type="entry name" value="OMP_RagA_SusC"/>
    <property type="match status" value="1"/>
</dbReference>
<dbReference type="InterPro" id="IPR023996">
    <property type="entry name" value="TonB-dep_OMP_SusC/RagA"/>
</dbReference>
<dbReference type="InterPro" id="IPR000531">
    <property type="entry name" value="Beta-barrel_TonB"/>
</dbReference>
<dbReference type="InterPro" id="IPR037066">
    <property type="entry name" value="Plug_dom_sf"/>
</dbReference>
<evidence type="ECO:0000256" key="9">
    <source>
        <dbReference type="ARBA" id="ARBA00023237"/>
    </source>
</evidence>
<dbReference type="InterPro" id="IPR023997">
    <property type="entry name" value="TonB-dep_OMP_SusC/RagA_CS"/>
</dbReference>
<dbReference type="Gene3D" id="3.55.50.30">
    <property type="match status" value="1"/>
</dbReference>
<keyword evidence="15" id="KW-1185">Reference proteome</keyword>
<dbReference type="RefSeq" id="WP_229580130.1">
    <property type="nucleotide sequence ID" value="NZ_BMXF01000001.1"/>
</dbReference>
<evidence type="ECO:0000256" key="1">
    <source>
        <dbReference type="ARBA" id="ARBA00004571"/>
    </source>
</evidence>
<dbReference type="Gene3D" id="2.170.130.10">
    <property type="entry name" value="TonB-dependent receptor, plug domain"/>
    <property type="match status" value="1"/>
</dbReference>
<keyword evidence="9 10" id="KW-0998">Cell outer membrane</keyword>
<evidence type="ECO:0000256" key="8">
    <source>
        <dbReference type="ARBA" id="ARBA00023136"/>
    </source>
</evidence>
<comment type="caution">
    <text evidence="14">The sequence shown here is derived from an EMBL/GenBank/DDBJ whole genome shotgun (WGS) entry which is preliminary data.</text>
</comment>
<protein>
    <submittedName>
        <fullName evidence="14">SusC/RagA family TonB-linked outer membrane protein</fullName>
    </submittedName>
</protein>
<sequence>MRNISKSIRRSLRWSLFVPLCLTLQTGYPQLLASAQQPGNQPSRKVSTSVSLRSVLLDLMNQEQIDIVFDERLLADKQVIKKPAAADQSVEKTLTTLLEGTGLRYRKIRRNTYLILKKADAGKSSANESSTLPESLPNSSHPSGSVTLQAPSADVPVASLQKQLEQIITGKVTDEDGLALPGVSILIKGTQRGTTTNQEGLFSLEVPDQRAVLVFSFVGYVAQEVVVGDRTRLNISLATDTKALEEVVVVGYGTVKKSDLTGSVAQVKAEEINSFPTANPLQALSGRAAGVQVTQNTGAPGGGISVRIRGTNSIQGSNEPLYVVDGFPIFGSNPTILNNADIESVEVLKDASATAIYGSRGANGVVIITTKQGKTGRTKVDFETSYSQQTLRKKLDLMNGREYATFYNQQAVNDKLAPYFTPDQVNAFGEGFDWQDLVFQKAPMKTTSLNINGGNDKTQFSVSGSYFGQEGIVKGSDYNRYSLRTNINHQVSKKFSVTLSNTLSRLKTDRRDSEGGSRGNSMISAALSAPPTLTPYNEDGTYTRLAIAYPFVATDLINPLNFINEQSRQINANRILTNAALIFNPIPELTIKIAGGIENQDDRTDEYTTRNFFNSPGRASVSSYQFTSLLNENTISYTRTFNQLHSFSAVAGFTYQDFTTKTLGGSGNGFLSDITESFDLGSAITPGIPASGYAQSVLVSYLGRANYSYSDKYLLTASIRRDGSSRYSPGNKWGYFPSAAVAWKVANEDFLKNSPDISELKLRASWGLTGSQAIAAYATLNELNANRTVFDDAMYTAFSPSTRLPGNLKWETTEQLDFGIDLGLFKNRLLFTADYYIKNTRDLLNTVSLPSSLGFTTTIQNIGQVQNKGFELGLDGRVLTGAFKWNLNANLSINRNKVVKLYGGEDILGGNVNVVVINDVTSILREGHPIGSFWGYLEEGYNEQGRITYQDLDGNGTINQNDKTFIGNPNPKFIYGLNSSMSYKGFDLTLFVQGVQGNDLLNVSSIVNTMDHGFGLNMTRDVFLNSWTPENPNSKYPLISRNTNARVSDRFVEDGSYLRLRNIQLAYNAPVEKWGIAWLRSAQIYVSGQNLLTLTNYSWWDPEVNSRGGANSTAQGLDWNSYPTAKSTTVGLRVGF</sequence>
<dbReference type="Pfam" id="PF13715">
    <property type="entry name" value="CarbopepD_reg_2"/>
    <property type="match status" value="1"/>
</dbReference>
<keyword evidence="3 10" id="KW-1134">Transmembrane beta strand</keyword>
<dbReference type="InterPro" id="IPR008969">
    <property type="entry name" value="CarboxyPept-like_regulatory"/>
</dbReference>
<feature type="region of interest" description="Disordered" evidence="12">
    <location>
        <begin position="124"/>
        <end position="148"/>
    </location>
</feature>
<evidence type="ECO:0000256" key="6">
    <source>
        <dbReference type="ARBA" id="ARBA00023004"/>
    </source>
</evidence>
<dbReference type="FunFam" id="2.170.130.10:FF:000008">
    <property type="entry name" value="SusC/RagA family TonB-linked outer membrane protein"/>
    <property type="match status" value="1"/>
</dbReference>
<evidence type="ECO:0000256" key="4">
    <source>
        <dbReference type="ARBA" id="ARBA00022496"/>
    </source>
</evidence>
<name>A0A8J3D118_9BACT</name>
<dbReference type="SUPFAM" id="SSF56935">
    <property type="entry name" value="Porins"/>
    <property type="match status" value="1"/>
</dbReference>
<accession>A0A8J3D118</accession>
<organism evidence="14 15">
    <name type="scientific">Persicitalea jodogahamensis</name>
    <dbReference type="NCBI Taxonomy" id="402147"/>
    <lineage>
        <taxon>Bacteria</taxon>
        <taxon>Pseudomonadati</taxon>
        <taxon>Bacteroidota</taxon>
        <taxon>Cytophagia</taxon>
        <taxon>Cytophagales</taxon>
        <taxon>Spirosomataceae</taxon>
        <taxon>Persicitalea</taxon>
    </lineage>
</organism>
<evidence type="ECO:0000313" key="14">
    <source>
        <dbReference type="EMBL" id="GHB52556.1"/>
    </source>
</evidence>
<dbReference type="Gene3D" id="2.60.40.1120">
    <property type="entry name" value="Carboxypeptidase-like, regulatory domain"/>
    <property type="match status" value="1"/>
</dbReference>
<dbReference type="SUPFAM" id="SSF49464">
    <property type="entry name" value="Carboxypeptidase regulatory domain-like"/>
    <property type="match status" value="1"/>
</dbReference>
<keyword evidence="4" id="KW-0410">Iron transport</keyword>
<keyword evidence="5 10" id="KW-0812">Transmembrane</keyword>
<dbReference type="PROSITE" id="PS52016">
    <property type="entry name" value="TONB_DEPENDENT_REC_3"/>
    <property type="match status" value="1"/>
</dbReference>
<evidence type="ECO:0000313" key="15">
    <source>
        <dbReference type="Proteomes" id="UP000598271"/>
    </source>
</evidence>
<proteinExistence type="inferred from homology"/>
<evidence type="ECO:0000256" key="2">
    <source>
        <dbReference type="ARBA" id="ARBA00022448"/>
    </source>
</evidence>
<evidence type="ECO:0000256" key="7">
    <source>
        <dbReference type="ARBA" id="ARBA00023077"/>
    </source>
</evidence>
<keyword evidence="4" id="KW-0406">Ion transport</keyword>
<dbReference type="Gene3D" id="2.40.170.20">
    <property type="entry name" value="TonB-dependent receptor, beta-barrel domain"/>
    <property type="match status" value="1"/>
</dbReference>
<dbReference type="EMBL" id="BMXF01000001">
    <property type="protein sequence ID" value="GHB52556.1"/>
    <property type="molecule type" value="Genomic_DNA"/>
</dbReference>
<dbReference type="SMART" id="SM00965">
    <property type="entry name" value="STN"/>
    <property type="match status" value="1"/>
</dbReference>
<reference evidence="14 15" key="1">
    <citation type="journal article" date="2014" name="Int. J. Syst. Evol. Microbiol.">
        <title>Complete genome sequence of Corynebacterium casei LMG S-19264T (=DSM 44701T), isolated from a smear-ripened cheese.</title>
        <authorList>
            <consortium name="US DOE Joint Genome Institute (JGI-PGF)"/>
            <person name="Walter F."/>
            <person name="Albersmeier A."/>
            <person name="Kalinowski J."/>
            <person name="Ruckert C."/>
        </authorList>
    </citation>
    <scope>NUCLEOTIDE SEQUENCE [LARGE SCALE GENOMIC DNA]</scope>
    <source>
        <strain evidence="14 15">KCTC 12866</strain>
    </source>
</reference>
<keyword evidence="2 10" id="KW-0813">Transport</keyword>
<keyword evidence="8 10" id="KW-0472">Membrane</keyword>
<evidence type="ECO:0000256" key="3">
    <source>
        <dbReference type="ARBA" id="ARBA00022452"/>
    </source>
</evidence>
<dbReference type="InterPro" id="IPR011662">
    <property type="entry name" value="Secretin/TonB_short_N"/>
</dbReference>
<dbReference type="InterPro" id="IPR036942">
    <property type="entry name" value="Beta-barrel_TonB_sf"/>
</dbReference>
<dbReference type="AlphaFoldDB" id="A0A8J3D118"/>
<comment type="similarity">
    <text evidence="10 11">Belongs to the TonB-dependent receptor family.</text>
</comment>
<dbReference type="InterPro" id="IPR012910">
    <property type="entry name" value="Plug_dom"/>
</dbReference>
<dbReference type="Proteomes" id="UP000598271">
    <property type="component" value="Unassembled WGS sequence"/>
</dbReference>
<dbReference type="GO" id="GO:0009279">
    <property type="term" value="C:cell outer membrane"/>
    <property type="evidence" value="ECO:0007669"/>
    <property type="project" value="UniProtKB-SubCell"/>
</dbReference>
<dbReference type="NCBIfam" id="TIGR04057">
    <property type="entry name" value="SusC_RagA_signa"/>
    <property type="match status" value="1"/>
</dbReference>
<dbReference type="Pfam" id="PF00593">
    <property type="entry name" value="TonB_dep_Rec_b-barrel"/>
    <property type="match status" value="1"/>
</dbReference>
<evidence type="ECO:0000259" key="13">
    <source>
        <dbReference type="SMART" id="SM00965"/>
    </source>
</evidence>
<comment type="subcellular location">
    <subcellularLocation>
        <location evidence="1 10">Cell outer membrane</location>
        <topology evidence="1 10">Multi-pass membrane protein</topology>
    </subcellularLocation>
</comment>
<evidence type="ECO:0000256" key="12">
    <source>
        <dbReference type="SAM" id="MobiDB-lite"/>
    </source>
</evidence>
<evidence type="ECO:0000256" key="10">
    <source>
        <dbReference type="PROSITE-ProRule" id="PRU01360"/>
    </source>
</evidence>
<evidence type="ECO:0000256" key="5">
    <source>
        <dbReference type="ARBA" id="ARBA00022692"/>
    </source>
</evidence>
<feature type="domain" description="Secretin/TonB short N-terminal" evidence="13">
    <location>
        <begin position="65"/>
        <end position="118"/>
    </location>
</feature>
<evidence type="ECO:0000256" key="11">
    <source>
        <dbReference type="RuleBase" id="RU003357"/>
    </source>
</evidence>
<keyword evidence="7 11" id="KW-0798">TonB box</keyword>
<dbReference type="GO" id="GO:0006826">
    <property type="term" value="P:iron ion transport"/>
    <property type="evidence" value="ECO:0007669"/>
    <property type="project" value="UniProtKB-KW"/>
</dbReference>
<dbReference type="Pfam" id="PF07715">
    <property type="entry name" value="Plug"/>
    <property type="match status" value="1"/>
</dbReference>
<keyword evidence="6" id="KW-0408">Iron</keyword>
<dbReference type="InterPro" id="IPR039426">
    <property type="entry name" value="TonB-dep_rcpt-like"/>
</dbReference>
<gene>
    <name evidence="14" type="ORF">GCM10007390_01530</name>
</gene>